<dbReference type="EMBL" id="CP144921">
    <property type="protein sequence ID" value="WWA30475.1"/>
    <property type="molecule type" value="Genomic_DNA"/>
</dbReference>
<evidence type="ECO:0000313" key="2">
    <source>
        <dbReference type="EMBL" id="WWA30475.1"/>
    </source>
</evidence>
<gene>
    <name evidence="2" type="ORF">V5G21_01430</name>
</gene>
<feature type="region of interest" description="Disordered" evidence="1">
    <location>
        <begin position="1"/>
        <end position="45"/>
    </location>
</feature>
<organism evidence="2 3">
    <name type="scientific">Shouchella rhizosphaerae</name>
    <dbReference type="NCBI Taxonomy" id="866786"/>
    <lineage>
        <taxon>Bacteria</taxon>
        <taxon>Bacillati</taxon>
        <taxon>Bacillota</taxon>
        <taxon>Bacilli</taxon>
        <taxon>Bacillales</taxon>
        <taxon>Bacillaceae</taxon>
        <taxon>Shouchella</taxon>
    </lineage>
</organism>
<name>A0ABZ2CWQ8_9BACI</name>
<dbReference type="RefSeq" id="WP_156323127.1">
    <property type="nucleotide sequence ID" value="NZ_CP144921.1"/>
</dbReference>
<dbReference type="Proteomes" id="UP001341136">
    <property type="component" value="Chromosome"/>
</dbReference>
<feature type="compositionally biased region" description="Basic residues" evidence="1">
    <location>
        <begin position="1"/>
        <end position="14"/>
    </location>
</feature>
<reference evidence="2 3" key="1">
    <citation type="submission" date="2024-01" db="EMBL/GenBank/DDBJ databases">
        <title>Culturomics analysis of mouse respiratory tract.</title>
        <authorList>
            <person name="Phillips A.M."/>
            <person name="Collette N.M."/>
            <person name="Mageeney C.M."/>
            <person name="Sinha A."/>
            <person name="Hern K.E."/>
            <person name="Arkin A.P."/>
            <person name="Williams K.P."/>
            <person name="Branda S."/>
        </authorList>
    </citation>
    <scope>NUCLEOTIDE SEQUENCE [LARGE SCALE GENOMIC DNA]</scope>
    <source>
        <strain evidence="2 3">CP20</strain>
    </source>
</reference>
<dbReference type="GeneID" id="86926766"/>
<evidence type="ECO:0000256" key="1">
    <source>
        <dbReference type="SAM" id="MobiDB-lite"/>
    </source>
</evidence>
<protein>
    <submittedName>
        <fullName evidence="2">Uncharacterized protein</fullName>
    </submittedName>
</protein>
<proteinExistence type="predicted"/>
<sequence>MKQKKKAKQKRKRLAWKDAFKKQLDNLKNRRPQEYPYPQSKKSIA</sequence>
<keyword evidence="3" id="KW-1185">Reference proteome</keyword>
<accession>A0ABZ2CWQ8</accession>
<feature type="compositionally biased region" description="Basic and acidic residues" evidence="1">
    <location>
        <begin position="15"/>
        <end position="33"/>
    </location>
</feature>
<evidence type="ECO:0000313" key="3">
    <source>
        <dbReference type="Proteomes" id="UP001341136"/>
    </source>
</evidence>